<dbReference type="STRING" id="1045773.SAMN05216555_11029"/>
<keyword evidence="2" id="KW-1185">Reference proteome</keyword>
<dbReference type="OrthoDB" id="9971841at2"/>
<dbReference type="InterPro" id="IPR046151">
    <property type="entry name" value="DUF6153"/>
</dbReference>
<sequence length="127" mass="12586">MRALAARLALLLAVASVLTGFLGMHAFSGHAAGHAAHAVSADSLDVHRGDVVESPDAAGCGCGTPCSGAPETHPSCVPLPGTMTLDAPAGSSLVLPAAPPVMHVRAVGNVAGHARSPSLHELCISRC</sequence>
<dbReference type="EMBL" id="FNEI01000010">
    <property type="protein sequence ID" value="SDJ37894.1"/>
    <property type="molecule type" value="Genomic_DNA"/>
</dbReference>
<name>A0A1G8T8Z2_9MICC</name>
<proteinExistence type="predicted"/>
<organism evidence="1 2">
    <name type="scientific">Arthrobacter cupressi</name>
    <dbReference type="NCBI Taxonomy" id="1045773"/>
    <lineage>
        <taxon>Bacteria</taxon>
        <taxon>Bacillati</taxon>
        <taxon>Actinomycetota</taxon>
        <taxon>Actinomycetes</taxon>
        <taxon>Micrococcales</taxon>
        <taxon>Micrococcaceae</taxon>
        <taxon>Arthrobacter</taxon>
    </lineage>
</organism>
<accession>A0A1G8T8Z2</accession>
<dbReference type="AlphaFoldDB" id="A0A1G8T8Z2"/>
<evidence type="ECO:0000313" key="1">
    <source>
        <dbReference type="EMBL" id="SDJ37894.1"/>
    </source>
</evidence>
<dbReference type="Pfam" id="PF19650">
    <property type="entry name" value="DUF6153"/>
    <property type="match status" value="1"/>
</dbReference>
<gene>
    <name evidence="1" type="ORF">SAMN05216555_11029</name>
</gene>
<evidence type="ECO:0000313" key="2">
    <source>
        <dbReference type="Proteomes" id="UP000182130"/>
    </source>
</evidence>
<dbReference type="Proteomes" id="UP000182130">
    <property type="component" value="Unassembled WGS sequence"/>
</dbReference>
<protein>
    <submittedName>
        <fullName evidence="1">Uncharacterized protein</fullName>
    </submittedName>
</protein>
<dbReference type="RefSeq" id="WP_074589588.1">
    <property type="nucleotide sequence ID" value="NZ_FNEI01000010.1"/>
</dbReference>
<reference evidence="2" key="1">
    <citation type="submission" date="2016-10" db="EMBL/GenBank/DDBJ databases">
        <authorList>
            <person name="Varghese N."/>
            <person name="Submissions S."/>
        </authorList>
    </citation>
    <scope>NUCLEOTIDE SEQUENCE [LARGE SCALE GENOMIC DNA]</scope>
    <source>
        <strain evidence="2">CGMCC 1.10783</strain>
    </source>
</reference>